<evidence type="ECO:0008006" key="4">
    <source>
        <dbReference type="Google" id="ProtNLM"/>
    </source>
</evidence>
<keyword evidence="1" id="KW-0732">Signal</keyword>
<dbReference type="AlphaFoldDB" id="A0A1I5XNY0"/>
<keyword evidence="3" id="KW-1185">Reference proteome</keyword>
<dbReference type="PROSITE" id="PS51257">
    <property type="entry name" value="PROKAR_LIPOPROTEIN"/>
    <property type="match status" value="1"/>
</dbReference>
<dbReference type="Pfam" id="PF19765">
    <property type="entry name" value="DUF6252"/>
    <property type="match status" value="1"/>
</dbReference>
<protein>
    <recommendedName>
        <fullName evidence="4">Lipoprotein</fullName>
    </recommendedName>
</protein>
<dbReference type="Proteomes" id="UP000199306">
    <property type="component" value="Unassembled WGS sequence"/>
</dbReference>
<name>A0A1I5XNY0_9BACT</name>
<dbReference type="EMBL" id="FOXH01000015">
    <property type="protein sequence ID" value="SFQ33685.1"/>
    <property type="molecule type" value="Genomic_DNA"/>
</dbReference>
<proteinExistence type="predicted"/>
<accession>A0A1I5XNY0</accession>
<evidence type="ECO:0000313" key="2">
    <source>
        <dbReference type="EMBL" id="SFQ33685.1"/>
    </source>
</evidence>
<gene>
    <name evidence="2" type="ORF">SAMN04515674_11591</name>
</gene>
<feature type="signal peptide" evidence="1">
    <location>
        <begin position="1"/>
        <end position="18"/>
    </location>
</feature>
<dbReference type="InterPro" id="IPR046219">
    <property type="entry name" value="DUF6252"/>
</dbReference>
<evidence type="ECO:0000313" key="3">
    <source>
        <dbReference type="Proteomes" id="UP000199306"/>
    </source>
</evidence>
<dbReference type="RefSeq" id="WP_092019070.1">
    <property type="nucleotide sequence ID" value="NZ_FOXH01000015.1"/>
</dbReference>
<reference evidence="2 3" key="1">
    <citation type="submission" date="2016-10" db="EMBL/GenBank/DDBJ databases">
        <authorList>
            <person name="de Groot N.N."/>
        </authorList>
    </citation>
    <scope>NUCLEOTIDE SEQUENCE [LARGE SCALE GENOMIC DNA]</scope>
    <source>
        <strain evidence="3">E92,LMG 26720,CCM 7988</strain>
    </source>
</reference>
<dbReference type="STRING" id="1079859.SAMN04515674_11591"/>
<organism evidence="2 3">
    <name type="scientific">Pseudarcicella hirudinis</name>
    <dbReference type="NCBI Taxonomy" id="1079859"/>
    <lineage>
        <taxon>Bacteria</taxon>
        <taxon>Pseudomonadati</taxon>
        <taxon>Bacteroidota</taxon>
        <taxon>Cytophagia</taxon>
        <taxon>Cytophagales</taxon>
        <taxon>Flectobacillaceae</taxon>
        <taxon>Pseudarcicella</taxon>
    </lineage>
</organism>
<dbReference type="OrthoDB" id="949867at2"/>
<feature type="chain" id="PRO_5011573080" description="Lipoprotein" evidence="1">
    <location>
        <begin position="19"/>
        <end position="186"/>
    </location>
</feature>
<sequence>MKKISLLGLLLFSLLAISCEENDAVKPKELPVPTEEGKQTFGCKLNGEIWMPFQRYRSSPNFNSIPSVWGKLDNGQIRFSVTNQNNYESFSFVIPNVKSEGVYQFQSRFPRKAIEFSPFASVFQKCVNGNCAQYVICDSCENSVTITHIDENNKIFSGTFKVTFLKNGTNETLSITDGRFDIKGIQ</sequence>
<evidence type="ECO:0000256" key="1">
    <source>
        <dbReference type="SAM" id="SignalP"/>
    </source>
</evidence>